<feature type="modified residue" description="4-aspartylphosphate" evidence="6">
    <location>
        <position position="51"/>
    </location>
</feature>
<dbReference type="AlphaFoldDB" id="A0A951PEJ3"/>
<evidence type="ECO:0000259" key="9">
    <source>
        <dbReference type="PROSITE" id="PS51755"/>
    </source>
</evidence>
<dbReference type="Pfam" id="PF00486">
    <property type="entry name" value="Trans_reg_C"/>
    <property type="match status" value="1"/>
</dbReference>
<dbReference type="Gene3D" id="6.10.250.690">
    <property type="match status" value="1"/>
</dbReference>
<reference evidence="10" key="2">
    <citation type="journal article" date="2022" name="Microbiol. Resour. Announc.">
        <title>Metagenome Sequencing to Explore Phylogenomics of Terrestrial Cyanobacteria.</title>
        <authorList>
            <person name="Ward R.D."/>
            <person name="Stajich J.E."/>
            <person name="Johansen J.R."/>
            <person name="Huntemann M."/>
            <person name="Clum A."/>
            <person name="Foster B."/>
            <person name="Foster B."/>
            <person name="Roux S."/>
            <person name="Palaniappan K."/>
            <person name="Varghese N."/>
            <person name="Mukherjee S."/>
            <person name="Reddy T.B.K."/>
            <person name="Daum C."/>
            <person name="Copeland A."/>
            <person name="Chen I.A."/>
            <person name="Ivanova N.N."/>
            <person name="Kyrpides N.C."/>
            <person name="Shapiro N."/>
            <person name="Eloe-Fadrosh E.A."/>
            <person name="Pietrasiak N."/>
        </authorList>
    </citation>
    <scope>NUCLEOTIDE SEQUENCE</scope>
    <source>
        <strain evidence="10">GSE-TBD4-15B</strain>
    </source>
</reference>
<evidence type="ECO:0000259" key="8">
    <source>
        <dbReference type="PROSITE" id="PS50110"/>
    </source>
</evidence>
<evidence type="ECO:0000256" key="1">
    <source>
        <dbReference type="ARBA" id="ARBA00022553"/>
    </source>
</evidence>
<dbReference type="SUPFAM" id="SSF46894">
    <property type="entry name" value="C-terminal effector domain of the bipartite response regulators"/>
    <property type="match status" value="1"/>
</dbReference>
<dbReference type="InterPro" id="IPR039420">
    <property type="entry name" value="WalR-like"/>
</dbReference>
<comment type="caution">
    <text evidence="10">The sequence shown here is derived from an EMBL/GenBank/DDBJ whole genome shotgun (WGS) entry which is preliminary data.</text>
</comment>
<dbReference type="CDD" id="cd19935">
    <property type="entry name" value="REC_OmpR_CusR-like"/>
    <property type="match status" value="1"/>
</dbReference>
<dbReference type="SMART" id="SM00448">
    <property type="entry name" value="REC"/>
    <property type="match status" value="1"/>
</dbReference>
<keyword evidence="2" id="KW-0902">Two-component regulatory system</keyword>
<dbReference type="Gene3D" id="3.40.50.2300">
    <property type="match status" value="1"/>
</dbReference>
<dbReference type="PROSITE" id="PS50110">
    <property type="entry name" value="RESPONSE_REGULATORY"/>
    <property type="match status" value="1"/>
</dbReference>
<evidence type="ECO:0000256" key="6">
    <source>
        <dbReference type="PROSITE-ProRule" id="PRU00169"/>
    </source>
</evidence>
<dbReference type="InterPro" id="IPR036388">
    <property type="entry name" value="WH-like_DNA-bd_sf"/>
</dbReference>
<dbReference type="Proteomes" id="UP000707356">
    <property type="component" value="Unassembled WGS sequence"/>
</dbReference>
<dbReference type="InterPro" id="IPR016032">
    <property type="entry name" value="Sig_transdc_resp-reg_C-effctor"/>
</dbReference>
<dbReference type="CDD" id="cd00383">
    <property type="entry name" value="trans_reg_C"/>
    <property type="match status" value="1"/>
</dbReference>
<dbReference type="SUPFAM" id="SSF47226">
    <property type="entry name" value="Histidine-containing phosphotransfer domain, HPT domain"/>
    <property type="match status" value="1"/>
</dbReference>
<feature type="domain" description="Response regulatory" evidence="8">
    <location>
        <begin position="2"/>
        <end position="116"/>
    </location>
</feature>
<dbReference type="GO" id="GO:0000156">
    <property type="term" value="F:phosphorelay response regulator activity"/>
    <property type="evidence" value="ECO:0007669"/>
    <property type="project" value="TreeGrafter"/>
</dbReference>
<dbReference type="InterPro" id="IPR036641">
    <property type="entry name" value="HPT_dom_sf"/>
</dbReference>
<dbReference type="GO" id="GO:0032993">
    <property type="term" value="C:protein-DNA complex"/>
    <property type="evidence" value="ECO:0007669"/>
    <property type="project" value="TreeGrafter"/>
</dbReference>
<dbReference type="PANTHER" id="PTHR48111:SF15">
    <property type="entry name" value="OMPR SUBFAMILY"/>
    <property type="match status" value="1"/>
</dbReference>
<dbReference type="FunFam" id="3.40.50.2300:FF:000002">
    <property type="entry name" value="DNA-binding response regulator PhoP"/>
    <property type="match status" value="1"/>
</dbReference>
<dbReference type="InterPro" id="IPR011006">
    <property type="entry name" value="CheY-like_superfamily"/>
</dbReference>
<keyword evidence="5" id="KW-0804">Transcription</keyword>
<dbReference type="SMART" id="SM00862">
    <property type="entry name" value="Trans_reg_C"/>
    <property type="match status" value="1"/>
</dbReference>
<organism evidence="10 11">
    <name type="scientific">Pegethrix bostrychoides GSE-TBD4-15B</name>
    <dbReference type="NCBI Taxonomy" id="2839662"/>
    <lineage>
        <taxon>Bacteria</taxon>
        <taxon>Bacillati</taxon>
        <taxon>Cyanobacteriota</taxon>
        <taxon>Cyanophyceae</taxon>
        <taxon>Oculatellales</taxon>
        <taxon>Oculatellaceae</taxon>
        <taxon>Pegethrix</taxon>
    </lineage>
</organism>
<feature type="DNA-binding region" description="OmpR/PhoB-type" evidence="7">
    <location>
        <begin position="124"/>
        <end position="223"/>
    </location>
</feature>
<dbReference type="InterPro" id="IPR001867">
    <property type="entry name" value="OmpR/PhoB-type_DNA-bd"/>
</dbReference>
<accession>A0A951PEJ3</accession>
<dbReference type="GO" id="GO:0000976">
    <property type="term" value="F:transcription cis-regulatory region binding"/>
    <property type="evidence" value="ECO:0007669"/>
    <property type="project" value="TreeGrafter"/>
</dbReference>
<dbReference type="Gene3D" id="1.10.10.10">
    <property type="entry name" value="Winged helix-like DNA-binding domain superfamily/Winged helix DNA-binding domain"/>
    <property type="match status" value="1"/>
</dbReference>
<dbReference type="SUPFAM" id="SSF52172">
    <property type="entry name" value="CheY-like"/>
    <property type="match status" value="1"/>
</dbReference>
<evidence type="ECO:0000256" key="4">
    <source>
        <dbReference type="ARBA" id="ARBA00023125"/>
    </source>
</evidence>
<sequence length="358" mass="39890">MKILLVEDDPTLIKLLTQSLAAERYVLDIVEDGEQGWLYGSTFEYDLVILDIMLPKLNGICLCQRFRAEGYSFPILLLTAQASSSAKVQGFDAGADDYVVKPFDQAELLARLRALLRRCSASPLPILSWGELRLNPGTCEVSYSDQLLRLTTKEYDLLEMLLRQSHHVFSIDEILDRLWSSEAFPAEATVRSHLRRLRQKLTEAGAPPDLIGTLHGRGYYLNPPPQQSGLTGNPNSQAAYLAFLNQTWRSTKPRCLEQLQALSQATQGSQAHILHQLAGTLGIFGLLPEMQIARRLEDYLSRAEMGAEIEIEAEIEAEPIARLVRQLQQAIGQIETVQVPPASSEMTLPAPARNAQRA</sequence>
<dbReference type="PROSITE" id="PS51755">
    <property type="entry name" value="OMPR_PHOB"/>
    <property type="match status" value="1"/>
</dbReference>
<protein>
    <submittedName>
        <fullName evidence="10">Response regulator</fullName>
    </submittedName>
</protein>
<gene>
    <name evidence="10" type="ORF">KME07_20120</name>
</gene>
<keyword evidence="4 7" id="KW-0238">DNA-binding</keyword>
<feature type="domain" description="OmpR/PhoB-type" evidence="9">
    <location>
        <begin position="124"/>
        <end position="223"/>
    </location>
</feature>
<reference evidence="10" key="1">
    <citation type="submission" date="2021-05" db="EMBL/GenBank/DDBJ databases">
        <authorList>
            <person name="Pietrasiak N."/>
            <person name="Ward R."/>
            <person name="Stajich J.E."/>
            <person name="Kurbessoian T."/>
        </authorList>
    </citation>
    <scope>NUCLEOTIDE SEQUENCE</scope>
    <source>
        <strain evidence="10">GSE-TBD4-15B</strain>
    </source>
</reference>
<dbReference type="PANTHER" id="PTHR48111">
    <property type="entry name" value="REGULATOR OF RPOS"/>
    <property type="match status" value="1"/>
</dbReference>
<dbReference type="InterPro" id="IPR008207">
    <property type="entry name" value="Sig_transdc_His_kin_Hpt_dom"/>
</dbReference>
<keyword evidence="1 6" id="KW-0597">Phosphoprotein</keyword>
<dbReference type="Pfam" id="PF00072">
    <property type="entry name" value="Response_reg"/>
    <property type="match status" value="1"/>
</dbReference>
<evidence type="ECO:0000256" key="5">
    <source>
        <dbReference type="ARBA" id="ARBA00023163"/>
    </source>
</evidence>
<proteinExistence type="predicted"/>
<evidence type="ECO:0000313" key="11">
    <source>
        <dbReference type="Proteomes" id="UP000707356"/>
    </source>
</evidence>
<evidence type="ECO:0000313" key="10">
    <source>
        <dbReference type="EMBL" id="MBW4467740.1"/>
    </source>
</evidence>
<dbReference type="Pfam" id="PF01627">
    <property type="entry name" value="Hpt"/>
    <property type="match status" value="1"/>
</dbReference>
<dbReference type="GO" id="GO:0006355">
    <property type="term" value="P:regulation of DNA-templated transcription"/>
    <property type="evidence" value="ECO:0007669"/>
    <property type="project" value="InterPro"/>
</dbReference>
<dbReference type="InterPro" id="IPR001789">
    <property type="entry name" value="Sig_transdc_resp-reg_receiver"/>
</dbReference>
<dbReference type="GO" id="GO:0005829">
    <property type="term" value="C:cytosol"/>
    <property type="evidence" value="ECO:0007669"/>
    <property type="project" value="TreeGrafter"/>
</dbReference>
<name>A0A951PEJ3_9CYAN</name>
<dbReference type="EMBL" id="JAHHHV010000080">
    <property type="protein sequence ID" value="MBW4467740.1"/>
    <property type="molecule type" value="Genomic_DNA"/>
</dbReference>
<evidence type="ECO:0000256" key="3">
    <source>
        <dbReference type="ARBA" id="ARBA00023015"/>
    </source>
</evidence>
<keyword evidence="3" id="KW-0805">Transcription regulation</keyword>
<evidence type="ECO:0000256" key="2">
    <source>
        <dbReference type="ARBA" id="ARBA00023012"/>
    </source>
</evidence>
<evidence type="ECO:0000256" key="7">
    <source>
        <dbReference type="PROSITE-ProRule" id="PRU01091"/>
    </source>
</evidence>